<keyword evidence="2" id="KW-0732">Signal</keyword>
<accession>A0A2L2TZI2</accession>
<feature type="region of interest" description="Disordered" evidence="1">
    <location>
        <begin position="121"/>
        <end position="186"/>
    </location>
</feature>
<reference evidence="4" key="1">
    <citation type="submission" date="2014-10" db="EMBL/GenBank/DDBJ databases">
        <authorList>
            <person name="King R."/>
        </authorList>
    </citation>
    <scope>NUCLEOTIDE SEQUENCE [LARGE SCALE GENOMIC DNA]</scope>
    <source>
        <strain evidence="4">A3/5</strain>
    </source>
</reference>
<feature type="chain" id="PRO_5014921405" description="Cell wall protein" evidence="2">
    <location>
        <begin position="22"/>
        <end position="207"/>
    </location>
</feature>
<keyword evidence="4" id="KW-1185">Reference proteome</keyword>
<feature type="compositionally biased region" description="Polar residues" evidence="1">
    <location>
        <begin position="127"/>
        <end position="138"/>
    </location>
</feature>
<dbReference type="Proteomes" id="UP000245910">
    <property type="component" value="Chromosome I"/>
</dbReference>
<feature type="compositionally biased region" description="Low complexity" evidence="1">
    <location>
        <begin position="147"/>
        <end position="163"/>
    </location>
</feature>
<dbReference type="OrthoDB" id="5089079at2759"/>
<evidence type="ECO:0000313" key="3">
    <source>
        <dbReference type="EMBL" id="CEI67820.1"/>
    </source>
</evidence>
<feature type="compositionally biased region" description="Polar residues" evidence="1">
    <location>
        <begin position="168"/>
        <end position="185"/>
    </location>
</feature>
<dbReference type="EMBL" id="LN649229">
    <property type="protein sequence ID" value="CEI67820.1"/>
    <property type="molecule type" value="Genomic_DNA"/>
</dbReference>
<protein>
    <recommendedName>
        <fullName evidence="5">Cell wall protein</fullName>
    </recommendedName>
</protein>
<evidence type="ECO:0000313" key="4">
    <source>
        <dbReference type="Proteomes" id="UP000245910"/>
    </source>
</evidence>
<dbReference type="AlphaFoldDB" id="A0A2L2TZI2"/>
<organism evidence="3 4">
    <name type="scientific">Fusarium venenatum</name>
    <dbReference type="NCBI Taxonomy" id="56646"/>
    <lineage>
        <taxon>Eukaryota</taxon>
        <taxon>Fungi</taxon>
        <taxon>Dikarya</taxon>
        <taxon>Ascomycota</taxon>
        <taxon>Pezizomycotina</taxon>
        <taxon>Sordariomycetes</taxon>
        <taxon>Hypocreomycetidae</taxon>
        <taxon>Hypocreales</taxon>
        <taxon>Nectriaceae</taxon>
        <taxon>Fusarium</taxon>
    </lineage>
</organism>
<feature type="signal peptide" evidence="2">
    <location>
        <begin position="1"/>
        <end position="21"/>
    </location>
</feature>
<name>A0A2L2TZI2_9HYPO</name>
<proteinExistence type="predicted"/>
<evidence type="ECO:0000256" key="2">
    <source>
        <dbReference type="SAM" id="SignalP"/>
    </source>
</evidence>
<evidence type="ECO:0000256" key="1">
    <source>
        <dbReference type="SAM" id="MobiDB-lite"/>
    </source>
</evidence>
<evidence type="ECO:0008006" key="5">
    <source>
        <dbReference type="Google" id="ProtNLM"/>
    </source>
</evidence>
<sequence length="207" mass="20904">MPTFTLLLSAVALSLASQSMADTVVMVNGVTFTGDAQAESGNNRLVGTKCPGVLQVTGDNDDHCCVGGTLNLSTCEGWPLCSGPHTAAPEPTSISCATKIPLTANNYSSLIESASSRYLKASGEAEPSSTGESSMPSATSTKKTDTEGTSTEGTTTEGTTTEGANDQEGLTNSGASPTETGNGSTIEKVPGLIVSLVGGVLALWMSM</sequence>
<dbReference type="STRING" id="56646.A0A2L2TZI2"/>